<evidence type="ECO:0000313" key="3">
    <source>
        <dbReference type="Proteomes" id="UP000051660"/>
    </source>
</evidence>
<dbReference type="InterPro" id="IPR011047">
    <property type="entry name" value="Quinoprotein_ADH-like_sf"/>
</dbReference>
<proteinExistence type="predicted"/>
<dbReference type="RefSeq" id="WP_057863157.1">
    <property type="nucleotide sequence ID" value="NZ_LLYB01000133.1"/>
</dbReference>
<dbReference type="OrthoDB" id="796912at2"/>
<dbReference type="Proteomes" id="UP000051660">
    <property type="component" value="Unassembled WGS sequence"/>
</dbReference>
<evidence type="ECO:0000313" key="2">
    <source>
        <dbReference type="EMBL" id="KRR15916.1"/>
    </source>
</evidence>
<dbReference type="Gene3D" id="2.130.10.10">
    <property type="entry name" value="YVTN repeat-like/Quinoprotein amine dehydrogenase"/>
    <property type="match status" value="1"/>
</dbReference>
<gene>
    <name evidence="2" type="ORF">CQ14_29050</name>
</gene>
<protein>
    <submittedName>
        <fullName evidence="2">Uncharacterized protein</fullName>
    </submittedName>
</protein>
<feature type="region of interest" description="Disordered" evidence="1">
    <location>
        <begin position="284"/>
        <end position="326"/>
    </location>
</feature>
<evidence type="ECO:0000256" key="1">
    <source>
        <dbReference type="SAM" id="MobiDB-lite"/>
    </source>
</evidence>
<dbReference type="InterPro" id="IPR015943">
    <property type="entry name" value="WD40/YVTN_repeat-like_dom_sf"/>
</dbReference>
<name>A0A0R3M7T1_9BRAD</name>
<dbReference type="AlphaFoldDB" id="A0A0R3M7T1"/>
<comment type="caution">
    <text evidence="2">The sequence shown here is derived from an EMBL/GenBank/DDBJ whole genome shotgun (WGS) entry which is preliminary data.</text>
</comment>
<reference evidence="2 3" key="1">
    <citation type="submission" date="2014-03" db="EMBL/GenBank/DDBJ databases">
        <title>Bradyrhizobium valentinum sp. nov., isolated from effective nodules of Lupinus mariae-josephae, a lupine endemic of basic-lime soils in Eastern Spain.</title>
        <authorList>
            <person name="Duran D."/>
            <person name="Rey L."/>
            <person name="Navarro A."/>
            <person name="Busquets A."/>
            <person name="Imperial J."/>
            <person name="Ruiz-Argueso T."/>
        </authorList>
    </citation>
    <scope>NUCLEOTIDE SEQUENCE [LARGE SCALE GENOMIC DNA]</scope>
    <source>
        <strain evidence="2 3">CCBAU 23086</strain>
    </source>
</reference>
<accession>A0A0R3M7T1</accession>
<dbReference type="SUPFAM" id="SSF50998">
    <property type="entry name" value="Quinoprotein alcohol dehydrogenase-like"/>
    <property type="match status" value="1"/>
</dbReference>
<organism evidence="2 3">
    <name type="scientific">Bradyrhizobium lablabi</name>
    <dbReference type="NCBI Taxonomy" id="722472"/>
    <lineage>
        <taxon>Bacteria</taxon>
        <taxon>Pseudomonadati</taxon>
        <taxon>Pseudomonadota</taxon>
        <taxon>Alphaproteobacteria</taxon>
        <taxon>Hyphomicrobiales</taxon>
        <taxon>Nitrobacteraceae</taxon>
        <taxon>Bradyrhizobium</taxon>
    </lineage>
</organism>
<sequence length="567" mass="60365">MLLPLDSPHWHDLTACWSAERAIELLRQIVSTGRLGEAWDQLHEEITHQGSVYGVTSAALPHLIRLAPSLTPVEQHNLWIEIGLLITAGADSFDGKEPVPGMQETLTQSLRDAEPIALQAFLDSPSLDASDASYLALACVALSGHTVGRAIWEFLAPGDGYVRLKCSECDADECDVDGFGDPVRPPCAPPPVPALTPRARPEWARVPTDLPPGFEGFSAVARAVADAGLPGQAPAAAVWCLVAAMVASKGDLPWARTLLRLTGHFRCGTCGSVQPIATMLDHAPVDSLGSSQPDTAAPPAMGSPEMADPDPATVADEAGFKPAPGDSVSAVQITLRPVQVPGDVQIPARCEALVTMPDGRLDARVPWLDKLRDGRTLLATGHADGAVHLRHPLSRNSFGELWRREGQPVAGMAFGQDLVVVYGSLDVDVWSPIAVSGERSSMAPKAEYLHANGHRHIVAVCVATDLGYRKPILLADRNGTVSMWETFGVRLGDPLPPDPRHREVFAIAASAGFVVTASRADANLRIWQPLSGMCSLMPLEAAPQWLNFTGDTLTIGLTTGPVSFSVR</sequence>
<dbReference type="EMBL" id="LLYB01000133">
    <property type="protein sequence ID" value="KRR15916.1"/>
    <property type="molecule type" value="Genomic_DNA"/>
</dbReference>